<dbReference type="GO" id="GO:0042102">
    <property type="term" value="P:positive regulation of T cell proliferation"/>
    <property type="evidence" value="ECO:0007669"/>
    <property type="project" value="TreeGrafter"/>
</dbReference>
<evidence type="ECO:0000256" key="4">
    <source>
        <dbReference type="ARBA" id="ARBA00022729"/>
    </source>
</evidence>
<organism evidence="14 15">
    <name type="scientific">Denticeps clupeoides</name>
    <name type="common">denticle herring</name>
    <dbReference type="NCBI Taxonomy" id="299321"/>
    <lineage>
        <taxon>Eukaryota</taxon>
        <taxon>Metazoa</taxon>
        <taxon>Chordata</taxon>
        <taxon>Craniata</taxon>
        <taxon>Vertebrata</taxon>
        <taxon>Euteleostomi</taxon>
        <taxon>Actinopterygii</taxon>
        <taxon>Neopterygii</taxon>
        <taxon>Teleostei</taxon>
        <taxon>Clupei</taxon>
        <taxon>Clupeiformes</taxon>
        <taxon>Denticipitoidei</taxon>
        <taxon>Denticipitidae</taxon>
        <taxon>Denticeps</taxon>
    </lineage>
</organism>
<evidence type="ECO:0000256" key="9">
    <source>
        <dbReference type="ARBA" id="ARBA00023180"/>
    </source>
</evidence>
<feature type="compositionally biased region" description="Pro residues" evidence="11">
    <location>
        <begin position="454"/>
        <end position="465"/>
    </location>
</feature>
<keyword evidence="10" id="KW-0393">Immunoglobulin domain</keyword>
<dbReference type="GO" id="GO:0031295">
    <property type="term" value="P:T cell costimulation"/>
    <property type="evidence" value="ECO:0007669"/>
    <property type="project" value="TreeGrafter"/>
</dbReference>
<keyword evidence="15" id="KW-1185">Reference proteome</keyword>
<evidence type="ECO:0000256" key="6">
    <source>
        <dbReference type="ARBA" id="ARBA00023136"/>
    </source>
</evidence>
<evidence type="ECO:0000256" key="3">
    <source>
        <dbReference type="ARBA" id="ARBA00022692"/>
    </source>
</evidence>
<feature type="transmembrane region" description="Helical" evidence="12">
    <location>
        <begin position="312"/>
        <end position="336"/>
    </location>
</feature>
<reference evidence="14 15" key="1">
    <citation type="submission" date="2020-06" db="EMBL/GenBank/DDBJ databases">
        <authorList>
            <consortium name="Wellcome Sanger Institute Data Sharing"/>
        </authorList>
    </citation>
    <scope>NUCLEOTIDE SEQUENCE [LARGE SCALE GENOMIC DNA]</scope>
</reference>
<keyword evidence="3 12" id="KW-0812">Transmembrane</keyword>
<dbReference type="PANTHER" id="PTHR25466:SF13">
    <property type="entry name" value="SI:DKEYP-77H1.4"/>
    <property type="match status" value="1"/>
</dbReference>
<feature type="signal peptide" evidence="13">
    <location>
        <begin position="1"/>
        <end position="18"/>
    </location>
</feature>
<evidence type="ECO:0000256" key="13">
    <source>
        <dbReference type="SAM" id="SignalP"/>
    </source>
</evidence>
<evidence type="ECO:0000256" key="8">
    <source>
        <dbReference type="ARBA" id="ARBA00023170"/>
    </source>
</evidence>
<evidence type="ECO:0000256" key="10">
    <source>
        <dbReference type="ARBA" id="ARBA00023319"/>
    </source>
</evidence>
<dbReference type="GO" id="GO:0007166">
    <property type="term" value="P:cell surface receptor signaling pathway"/>
    <property type="evidence" value="ECO:0007669"/>
    <property type="project" value="TreeGrafter"/>
</dbReference>
<comment type="subcellular location">
    <subcellularLocation>
        <location evidence="1">Cell membrane</location>
        <topology evidence="1">Single-pass type I membrane protein</topology>
    </subcellularLocation>
</comment>
<evidence type="ECO:0000256" key="11">
    <source>
        <dbReference type="SAM" id="MobiDB-lite"/>
    </source>
</evidence>
<evidence type="ECO:0000313" key="14">
    <source>
        <dbReference type="Ensembl" id="ENSDCDP00010001453.1"/>
    </source>
</evidence>
<reference evidence="14" key="2">
    <citation type="submission" date="2025-08" db="UniProtKB">
        <authorList>
            <consortium name="Ensembl"/>
        </authorList>
    </citation>
    <scope>IDENTIFICATION</scope>
</reference>
<dbReference type="Proteomes" id="UP000694580">
    <property type="component" value="Chromosome 5"/>
</dbReference>
<proteinExistence type="predicted"/>
<dbReference type="AlphaFoldDB" id="A0AAY3ZWH2"/>
<gene>
    <name evidence="14" type="primary">si:dkeyp-77h1.4</name>
</gene>
<evidence type="ECO:0000313" key="15">
    <source>
        <dbReference type="Proteomes" id="UP000694580"/>
    </source>
</evidence>
<dbReference type="PANTHER" id="PTHR25466">
    <property type="entry name" value="T-LYMPHOCYTE ACTIVATION ANTIGEN"/>
    <property type="match status" value="1"/>
</dbReference>
<keyword evidence="9" id="KW-0325">Glycoprotein</keyword>
<evidence type="ECO:0000256" key="7">
    <source>
        <dbReference type="ARBA" id="ARBA00023157"/>
    </source>
</evidence>
<dbReference type="GO" id="GO:0071222">
    <property type="term" value="P:cellular response to lipopolysaccharide"/>
    <property type="evidence" value="ECO:0007669"/>
    <property type="project" value="TreeGrafter"/>
</dbReference>
<dbReference type="GeneTree" id="ENSGT00390000005284"/>
<accession>A0AAY3ZWH2</accession>
<dbReference type="InterPro" id="IPR051713">
    <property type="entry name" value="T-cell_Activation_Regulation"/>
</dbReference>
<feature type="region of interest" description="Disordered" evidence="11">
    <location>
        <begin position="437"/>
        <end position="680"/>
    </location>
</feature>
<keyword evidence="5 12" id="KW-1133">Transmembrane helix</keyword>
<dbReference type="Ensembl" id="ENSDCDT00010001520.1">
    <property type="protein sequence ID" value="ENSDCDP00010001453.1"/>
    <property type="gene ID" value="ENSDCDG00010000766.1"/>
</dbReference>
<keyword evidence="8" id="KW-0675">Receptor</keyword>
<feature type="compositionally biased region" description="Pro residues" evidence="11">
    <location>
        <begin position="524"/>
        <end position="536"/>
    </location>
</feature>
<feature type="compositionally biased region" description="Polar residues" evidence="11">
    <location>
        <begin position="479"/>
        <end position="492"/>
    </location>
</feature>
<dbReference type="GO" id="GO:0006955">
    <property type="term" value="P:immune response"/>
    <property type="evidence" value="ECO:0007669"/>
    <property type="project" value="TreeGrafter"/>
</dbReference>
<sequence length="680" mass="72377">MAMTTALMLSMLVYSVSSAVLRVNAENTTLFLGEDFHIPLPSFAVEVVFHPKTGPARREVVLMKERSVLSPRAKLNQPISHLILENVEKSDEGNYTIQSIEDPEDTRHIVLIVRDCSSEDLVKFGEDFSIGLAGVAPPISIEYQPGDAAANQTSRTRQRLFDKDSYKDGYENRLNVSETKVTLRGVTWADEGSYTINLNSNEKKKVCLNVIEHQDVVRLPRGATLKVNLFLDKSQVRLVYIRDSDSSPQTLLENGELKVPSDLEDRASLDVSVFILEGIKDSDAGEFRVTDLHHFPVAKVYLELEAFTLPPLYVAIIALVSLLVLLLLICLLSCLVKIRKRAEKARAIEKIAQSAGSEEGDAFRQVVKDACRQVEDTNIQSVKEDITEKSQSTEVSIKGLEVSSKEVTACDKNMETSDSGVGFNTTALPLDSDTDAVAVPIPDSAAPESKPALVPTPDPKPAPKSPEPEPKPDSGLKPSATSPPVSKVTVTAPSEAKPAVSPTPISPAAELAPASTPATKPALTPEPRPPSVPSPDPKQAVSPSPDLKPVLASTPEAKPAASPEPKVTVSPVPESKPAVTPTMEPKAVSPSPLDAKQSMSSPQPAKTPEPKPTTNGAPEPEPGSGPSAPGPDQIGGEPPKTALPKSPDTGKNVAKAPPADGAPGVEAKVDNDAAGVEKTD</sequence>
<evidence type="ECO:0000256" key="12">
    <source>
        <dbReference type="SAM" id="Phobius"/>
    </source>
</evidence>
<feature type="chain" id="PRO_5044229774" evidence="13">
    <location>
        <begin position="19"/>
        <end position="680"/>
    </location>
</feature>
<dbReference type="GO" id="GO:0042130">
    <property type="term" value="P:negative regulation of T cell proliferation"/>
    <property type="evidence" value="ECO:0007669"/>
    <property type="project" value="TreeGrafter"/>
</dbReference>
<dbReference type="GO" id="GO:0009897">
    <property type="term" value="C:external side of plasma membrane"/>
    <property type="evidence" value="ECO:0007669"/>
    <property type="project" value="TreeGrafter"/>
</dbReference>
<feature type="compositionally biased region" description="Basic and acidic residues" evidence="11">
    <location>
        <begin position="667"/>
        <end position="680"/>
    </location>
</feature>
<feature type="compositionally biased region" description="Low complexity" evidence="11">
    <location>
        <begin position="552"/>
        <end position="566"/>
    </location>
</feature>
<evidence type="ECO:0000256" key="1">
    <source>
        <dbReference type="ARBA" id="ARBA00004251"/>
    </source>
</evidence>
<name>A0AAY3ZWH2_9TELE</name>
<keyword evidence="6 12" id="KW-0472">Membrane</keyword>
<protein>
    <submittedName>
        <fullName evidence="14">Uncharacterized protein</fullName>
    </submittedName>
</protein>
<keyword evidence="2" id="KW-1003">Cell membrane</keyword>
<feature type="compositionally biased region" description="Low complexity" evidence="11">
    <location>
        <begin position="616"/>
        <end position="631"/>
    </location>
</feature>
<reference evidence="14" key="3">
    <citation type="submission" date="2025-09" db="UniProtKB">
        <authorList>
            <consortium name="Ensembl"/>
        </authorList>
    </citation>
    <scope>IDENTIFICATION</scope>
</reference>
<keyword evidence="7" id="KW-1015">Disulfide bond</keyword>
<evidence type="ECO:0000256" key="2">
    <source>
        <dbReference type="ARBA" id="ARBA00022475"/>
    </source>
</evidence>
<evidence type="ECO:0000256" key="5">
    <source>
        <dbReference type="ARBA" id="ARBA00022989"/>
    </source>
</evidence>
<keyword evidence="4 13" id="KW-0732">Signal</keyword>